<evidence type="ECO:0000256" key="1">
    <source>
        <dbReference type="ARBA" id="ARBA00004604"/>
    </source>
</evidence>
<sequence>MNNKKIVKKKALNPSKSAKKPRAVALEADSFFLYDKKKRRRNLDEEIESDDSDNDDEEKRIPFSKYKKGNDEEGDSEFEDETVDEKRLRLSKKILEDYGNRKDRVKEAEGEDGSSDEDEEEKAEKRDSRIAIMLQNEQLEDSGRARRMIASRVRKPESPDAFRLLARHRQSVTAVALSDDDLKGFSASKDGTIVQWDVEKGKCEKYLWPDKETMSSHGAKNPQNPSTKWSKHVLDIAVSSDGRYLATGGLDRHVHLWDTRVRQHIQAFPGHRGPISCLTFRQGTSELISGSFDRTIKLWNAEDRAYMDTLFGHQGEVLTIDCLRKERLLTVGRDRTMRLWKVPEESQLVFRAPAANLECCCFISNDEFFSGSDDGSVELWNTLRKKPAYIVKNAHATFSPIDESSVKDDGLPNGDISAENGDVKVTSASSSALSWVSAVTVCRNSDLAASGAGNGAVRLWAIDSDLKKVQPLYDLPLVGFVNSLAFAKSGRFLVAGVGQEPRLGRWGRIPAARNGVVVQSLKLLEEGKSHQL</sequence>
<feature type="compositionally biased region" description="Acidic residues" evidence="10">
    <location>
        <begin position="45"/>
        <end position="56"/>
    </location>
</feature>
<keyword evidence="7" id="KW-0539">Nucleus</keyword>
<proteinExistence type="inferred from homology"/>
<evidence type="ECO:0000256" key="8">
    <source>
        <dbReference type="ARBA" id="ARBA00023274"/>
    </source>
</evidence>
<feature type="region of interest" description="Disordered" evidence="10">
    <location>
        <begin position="1"/>
        <end position="24"/>
    </location>
</feature>
<dbReference type="InterPro" id="IPR001680">
    <property type="entry name" value="WD40_rpt"/>
</dbReference>
<dbReference type="PROSITE" id="PS00678">
    <property type="entry name" value="WD_REPEATS_1"/>
    <property type="match status" value="1"/>
</dbReference>
<comment type="similarity">
    <text evidence="2">Belongs to the WD repeat RRP9 family.</text>
</comment>
<dbReference type="PANTHER" id="PTHR19865">
    <property type="entry name" value="U3 SMALL NUCLEOLAR RNA INTERACTING PROTEIN 2"/>
    <property type="match status" value="1"/>
</dbReference>
<evidence type="ECO:0000256" key="6">
    <source>
        <dbReference type="ARBA" id="ARBA00022884"/>
    </source>
</evidence>
<evidence type="ECO:0000313" key="11">
    <source>
        <dbReference type="EMBL" id="PIA41715.1"/>
    </source>
</evidence>
<evidence type="ECO:0000256" key="5">
    <source>
        <dbReference type="ARBA" id="ARBA00022737"/>
    </source>
</evidence>
<gene>
    <name evidence="11" type="ORF">AQUCO_02200264v1</name>
</gene>
<keyword evidence="6" id="KW-0694">RNA-binding</keyword>
<feature type="repeat" description="WD" evidence="9">
    <location>
        <begin position="233"/>
        <end position="267"/>
    </location>
</feature>
<dbReference type="Gene3D" id="2.130.10.10">
    <property type="entry name" value="YVTN repeat-like/Quinoprotein amine dehydrogenase"/>
    <property type="match status" value="1"/>
</dbReference>
<dbReference type="GO" id="GO:0032040">
    <property type="term" value="C:small-subunit processome"/>
    <property type="evidence" value="ECO:0007669"/>
    <property type="project" value="TreeGrafter"/>
</dbReference>
<dbReference type="STRING" id="218851.A0A2G5DDW6"/>
<dbReference type="InterPro" id="IPR019775">
    <property type="entry name" value="WD40_repeat_CS"/>
</dbReference>
<dbReference type="GO" id="GO:0034511">
    <property type="term" value="F:U3 snoRNA binding"/>
    <property type="evidence" value="ECO:0007669"/>
    <property type="project" value="InterPro"/>
</dbReference>
<dbReference type="Proteomes" id="UP000230069">
    <property type="component" value="Unassembled WGS sequence"/>
</dbReference>
<dbReference type="AlphaFoldDB" id="A0A2G5DDW6"/>
<keyword evidence="8" id="KW-0687">Ribonucleoprotein</keyword>
<feature type="compositionally biased region" description="Basic and acidic residues" evidence="10">
    <location>
        <begin position="99"/>
        <end position="108"/>
    </location>
</feature>
<evidence type="ECO:0000256" key="3">
    <source>
        <dbReference type="ARBA" id="ARBA00022552"/>
    </source>
</evidence>
<dbReference type="GO" id="GO:0006364">
    <property type="term" value="P:rRNA processing"/>
    <property type="evidence" value="ECO:0007669"/>
    <property type="project" value="UniProtKB-KW"/>
</dbReference>
<feature type="repeat" description="WD" evidence="9">
    <location>
        <begin position="268"/>
        <end position="309"/>
    </location>
</feature>
<dbReference type="InterPro" id="IPR036322">
    <property type="entry name" value="WD40_repeat_dom_sf"/>
</dbReference>
<dbReference type="Pfam" id="PF00400">
    <property type="entry name" value="WD40"/>
    <property type="match status" value="5"/>
</dbReference>
<reference evidence="11 12" key="1">
    <citation type="submission" date="2017-09" db="EMBL/GenBank/DDBJ databases">
        <title>WGS assembly of Aquilegia coerulea Goldsmith.</title>
        <authorList>
            <person name="Hodges S."/>
            <person name="Kramer E."/>
            <person name="Nordborg M."/>
            <person name="Tomkins J."/>
            <person name="Borevitz J."/>
            <person name="Derieg N."/>
            <person name="Yan J."/>
            <person name="Mihaltcheva S."/>
            <person name="Hayes R.D."/>
            <person name="Rokhsar D."/>
        </authorList>
    </citation>
    <scope>NUCLEOTIDE SEQUENCE [LARGE SCALE GENOMIC DNA]</scope>
    <source>
        <strain evidence="12">cv. Goldsmith</strain>
    </source>
</reference>
<feature type="region of interest" description="Disordered" evidence="10">
    <location>
        <begin position="42"/>
        <end position="84"/>
    </location>
</feature>
<evidence type="ECO:0000256" key="10">
    <source>
        <dbReference type="SAM" id="MobiDB-lite"/>
    </source>
</evidence>
<dbReference type="InterPro" id="IPR020472">
    <property type="entry name" value="WD40_PAC1"/>
</dbReference>
<keyword evidence="12" id="KW-1185">Reference proteome</keyword>
<keyword evidence="5" id="KW-0677">Repeat</keyword>
<organism evidence="11 12">
    <name type="scientific">Aquilegia coerulea</name>
    <name type="common">Rocky mountain columbine</name>
    <dbReference type="NCBI Taxonomy" id="218851"/>
    <lineage>
        <taxon>Eukaryota</taxon>
        <taxon>Viridiplantae</taxon>
        <taxon>Streptophyta</taxon>
        <taxon>Embryophyta</taxon>
        <taxon>Tracheophyta</taxon>
        <taxon>Spermatophyta</taxon>
        <taxon>Magnoliopsida</taxon>
        <taxon>Ranunculales</taxon>
        <taxon>Ranunculaceae</taxon>
        <taxon>Thalictroideae</taxon>
        <taxon>Aquilegia</taxon>
    </lineage>
</organism>
<feature type="compositionally biased region" description="Basic residues" evidence="10">
    <location>
        <begin position="1"/>
        <end position="22"/>
    </location>
</feature>
<feature type="region of interest" description="Disordered" evidence="10">
    <location>
        <begin position="99"/>
        <end position="128"/>
    </location>
</feature>
<feature type="compositionally biased region" description="Acidic residues" evidence="10">
    <location>
        <begin position="109"/>
        <end position="121"/>
    </location>
</feature>
<dbReference type="InterPro" id="IPR015943">
    <property type="entry name" value="WD40/YVTN_repeat-like_dom_sf"/>
</dbReference>
<name>A0A2G5DDW6_AQUCA</name>
<keyword evidence="4 9" id="KW-0853">WD repeat</keyword>
<dbReference type="SMART" id="SM00320">
    <property type="entry name" value="WD40"/>
    <property type="match status" value="6"/>
</dbReference>
<dbReference type="FunFam" id="2.130.10.10:FF:000483">
    <property type="entry name" value="U3 snoRNP-associated protein-like EMB2271"/>
    <property type="match status" value="1"/>
</dbReference>
<evidence type="ECO:0000256" key="4">
    <source>
        <dbReference type="ARBA" id="ARBA00022574"/>
    </source>
</evidence>
<evidence type="ECO:0000313" key="12">
    <source>
        <dbReference type="Proteomes" id="UP000230069"/>
    </source>
</evidence>
<evidence type="ECO:0000256" key="7">
    <source>
        <dbReference type="ARBA" id="ARBA00023242"/>
    </source>
</evidence>
<accession>A0A2G5DDW6</accession>
<dbReference type="PRINTS" id="PR00320">
    <property type="entry name" value="GPROTEINBRPT"/>
</dbReference>
<dbReference type="SUPFAM" id="SSF50978">
    <property type="entry name" value="WD40 repeat-like"/>
    <property type="match status" value="1"/>
</dbReference>
<feature type="compositionally biased region" description="Acidic residues" evidence="10">
    <location>
        <begin position="72"/>
        <end position="83"/>
    </location>
</feature>
<dbReference type="PROSITE" id="PS50082">
    <property type="entry name" value="WD_REPEATS_2"/>
    <property type="match status" value="4"/>
</dbReference>
<evidence type="ECO:0000256" key="9">
    <source>
        <dbReference type="PROSITE-ProRule" id="PRU00221"/>
    </source>
</evidence>
<feature type="repeat" description="WD" evidence="9">
    <location>
        <begin position="165"/>
        <end position="206"/>
    </location>
</feature>
<dbReference type="EMBL" id="KZ305039">
    <property type="protein sequence ID" value="PIA41715.1"/>
    <property type="molecule type" value="Genomic_DNA"/>
</dbReference>
<dbReference type="InterPro" id="IPR039241">
    <property type="entry name" value="Rrp9-like"/>
</dbReference>
<comment type="subcellular location">
    <subcellularLocation>
        <location evidence="1">Nucleus</location>
        <location evidence="1">Nucleolus</location>
    </subcellularLocation>
</comment>
<keyword evidence="3" id="KW-0698">rRNA processing</keyword>
<dbReference type="OrthoDB" id="189968at2759"/>
<protein>
    <submittedName>
        <fullName evidence="11">Uncharacterized protein</fullName>
    </submittedName>
</protein>
<dbReference type="FunCoup" id="A0A2G5DDW6">
    <property type="interactions" value="2936"/>
</dbReference>
<dbReference type="PROSITE" id="PS50294">
    <property type="entry name" value="WD_REPEATS_REGION"/>
    <property type="match status" value="2"/>
</dbReference>
<dbReference type="CDD" id="cd00200">
    <property type="entry name" value="WD40"/>
    <property type="match status" value="1"/>
</dbReference>
<evidence type="ECO:0000256" key="2">
    <source>
        <dbReference type="ARBA" id="ARBA00006777"/>
    </source>
</evidence>
<feature type="repeat" description="WD" evidence="9">
    <location>
        <begin position="310"/>
        <end position="350"/>
    </location>
</feature>
<dbReference type="InParanoid" id="A0A2G5DDW6"/>
<dbReference type="PANTHER" id="PTHR19865:SF0">
    <property type="entry name" value="U3 SMALL NUCLEOLAR RNA-INTERACTING PROTEIN 2"/>
    <property type="match status" value="1"/>
</dbReference>